<evidence type="ECO:0000256" key="4">
    <source>
        <dbReference type="ARBA" id="ARBA00022989"/>
    </source>
</evidence>
<feature type="transmembrane region" description="Helical" evidence="6">
    <location>
        <begin position="261"/>
        <end position="279"/>
    </location>
</feature>
<name>A0ABT1NGB2_9FIRM</name>
<evidence type="ECO:0000313" key="7">
    <source>
        <dbReference type="EMBL" id="MCQ1530297.1"/>
    </source>
</evidence>
<keyword evidence="3 6" id="KW-0812">Transmembrane</keyword>
<keyword evidence="4 6" id="KW-1133">Transmembrane helix</keyword>
<organism evidence="7 8">
    <name type="scientific">Lutispora saccharofermentans</name>
    <dbReference type="NCBI Taxonomy" id="3024236"/>
    <lineage>
        <taxon>Bacteria</taxon>
        <taxon>Bacillati</taxon>
        <taxon>Bacillota</taxon>
        <taxon>Clostridia</taxon>
        <taxon>Lutisporales</taxon>
        <taxon>Lutisporaceae</taxon>
        <taxon>Lutispora</taxon>
    </lineage>
</organism>
<accession>A0ABT1NGB2</accession>
<feature type="transmembrane region" description="Helical" evidence="6">
    <location>
        <begin position="450"/>
        <end position="469"/>
    </location>
</feature>
<evidence type="ECO:0000256" key="6">
    <source>
        <dbReference type="SAM" id="Phobius"/>
    </source>
</evidence>
<feature type="transmembrane region" description="Helical" evidence="6">
    <location>
        <begin position="317"/>
        <end position="338"/>
    </location>
</feature>
<dbReference type="InterPro" id="IPR051679">
    <property type="entry name" value="DASS-Related_Transporters"/>
</dbReference>
<comment type="caution">
    <text evidence="7">The sequence shown here is derived from an EMBL/GenBank/DDBJ whole genome shotgun (WGS) entry which is preliminary data.</text>
</comment>
<proteinExistence type="predicted"/>
<feature type="transmembrane region" description="Helical" evidence="6">
    <location>
        <begin position="358"/>
        <end position="378"/>
    </location>
</feature>
<feature type="transmembrane region" description="Helical" evidence="6">
    <location>
        <begin position="86"/>
        <end position="109"/>
    </location>
</feature>
<dbReference type="Pfam" id="PF03606">
    <property type="entry name" value="DcuC"/>
    <property type="match status" value="1"/>
</dbReference>
<dbReference type="EMBL" id="JAJEKE010000010">
    <property type="protein sequence ID" value="MCQ1530297.1"/>
    <property type="molecule type" value="Genomic_DNA"/>
</dbReference>
<protein>
    <submittedName>
        <fullName evidence="7">TIGR00366 family protein</fullName>
    </submittedName>
</protein>
<feature type="transmembrane region" description="Helical" evidence="6">
    <location>
        <begin position="15"/>
        <end position="34"/>
    </location>
</feature>
<dbReference type="PANTHER" id="PTHR43652:SF2">
    <property type="entry name" value="BASIC AMINO ACID ANTIPORTER YFCC-RELATED"/>
    <property type="match status" value="1"/>
</dbReference>
<evidence type="ECO:0000256" key="2">
    <source>
        <dbReference type="ARBA" id="ARBA00022475"/>
    </source>
</evidence>
<feature type="transmembrane region" description="Helical" evidence="6">
    <location>
        <begin position="161"/>
        <end position="181"/>
    </location>
</feature>
<keyword evidence="5 6" id="KW-0472">Membrane</keyword>
<sequence>MNFNAKENKVMKMPHTYVILFCIIICMALLTYIIPAGEYARVKDEATGRTIVDPSGFQNVESNPVNAFGLFKAIPKGMNDAAKITFFIFIVAGAFQIITSTGAIEAGILKVSKVLKGNEQLLIPIFMFLFSLTGAFMGFGEENMVFIPVAIALSRMLGYDAIVGMSLVTIGGACGFNSAMMNPFTVGTAQGIAELPLFSGIGLRFIVWIVLLIVSIVYVMKYAKKIRVNPELSIVADIEKMEKDSNTVDLNSDFKLKGSHYLVFLTLLIGFAIIVFGVYKYEWYINEIAAVFLAMGVISGFIGRMGPNVMAQEFVNGARSIVFGALVVGIARGILIVAQDGKILDSIIYALASIINSFPKSISVLGMYIVQIIINFFIPSGSGQAAATMPIMVPLSDILGITRQTAVLCFQFGDGFTNSIIPTASTLMASLSLAKIPYEKWVKYIGKLMLIWMGIGAIFVLIANVISYGPF</sequence>
<evidence type="ECO:0000256" key="5">
    <source>
        <dbReference type="ARBA" id="ARBA00023136"/>
    </source>
</evidence>
<dbReference type="PANTHER" id="PTHR43652">
    <property type="entry name" value="BASIC AMINO ACID ANTIPORTER YFCC-RELATED"/>
    <property type="match status" value="1"/>
</dbReference>
<evidence type="ECO:0000256" key="3">
    <source>
        <dbReference type="ARBA" id="ARBA00022692"/>
    </source>
</evidence>
<keyword evidence="8" id="KW-1185">Reference proteome</keyword>
<dbReference type="Proteomes" id="UP001651880">
    <property type="component" value="Unassembled WGS sequence"/>
</dbReference>
<dbReference type="InterPro" id="IPR018385">
    <property type="entry name" value="C4_dicarb_anaerob_car-like"/>
</dbReference>
<feature type="transmembrane region" description="Helical" evidence="6">
    <location>
        <begin position="201"/>
        <end position="220"/>
    </location>
</feature>
<evidence type="ECO:0000313" key="8">
    <source>
        <dbReference type="Proteomes" id="UP001651880"/>
    </source>
</evidence>
<feature type="transmembrane region" description="Helical" evidence="6">
    <location>
        <begin position="121"/>
        <end position="140"/>
    </location>
</feature>
<evidence type="ECO:0000256" key="1">
    <source>
        <dbReference type="ARBA" id="ARBA00004651"/>
    </source>
</evidence>
<feature type="transmembrane region" description="Helical" evidence="6">
    <location>
        <begin position="285"/>
        <end position="305"/>
    </location>
</feature>
<dbReference type="RefSeq" id="WP_255227817.1">
    <property type="nucleotide sequence ID" value="NZ_JAJEKE010000010.1"/>
</dbReference>
<comment type="subcellular location">
    <subcellularLocation>
        <location evidence="1">Cell membrane</location>
        <topology evidence="1">Multi-pass membrane protein</topology>
    </subcellularLocation>
</comment>
<keyword evidence="2" id="KW-1003">Cell membrane</keyword>
<gene>
    <name evidence="7" type="ORF">LJD61_12155</name>
</gene>
<reference evidence="7 8" key="1">
    <citation type="submission" date="2021-10" db="EMBL/GenBank/DDBJ databases">
        <title>Lutispora strain m25 sp. nov., a thermophilic, non-spore-forming bacterium isolated from a lab-scale methanogenic bioreactor digesting anaerobic sludge.</title>
        <authorList>
            <person name="El Houari A."/>
            <person name="Mcdonald J."/>
        </authorList>
    </citation>
    <scope>NUCLEOTIDE SEQUENCE [LARGE SCALE GENOMIC DNA]</scope>
    <source>
        <strain evidence="8">m25</strain>
    </source>
</reference>